<evidence type="ECO:0000259" key="4">
    <source>
        <dbReference type="Pfam" id="PF14432"/>
    </source>
</evidence>
<evidence type="ECO:0000256" key="1">
    <source>
        <dbReference type="ARBA" id="ARBA00006643"/>
    </source>
</evidence>
<evidence type="ECO:0000256" key="2">
    <source>
        <dbReference type="ARBA" id="ARBA00022737"/>
    </source>
</evidence>
<dbReference type="Pfam" id="PF20431">
    <property type="entry name" value="E_motif"/>
    <property type="match status" value="1"/>
</dbReference>
<dbReference type="GO" id="GO:0003729">
    <property type="term" value="F:mRNA binding"/>
    <property type="evidence" value="ECO:0007669"/>
    <property type="project" value="UniProtKB-ARBA"/>
</dbReference>
<keyword evidence="2" id="KW-0677">Repeat</keyword>
<gene>
    <name evidence="5" type="ORF">ACJIZ3_007603</name>
</gene>
<dbReference type="Pfam" id="PF14432">
    <property type="entry name" value="DYW_deaminase"/>
    <property type="match status" value="1"/>
</dbReference>
<dbReference type="FunFam" id="1.25.40.10:FF:000090">
    <property type="entry name" value="Pentatricopeptide repeat-containing protein, chloroplastic"/>
    <property type="match status" value="1"/>
</dbReference>
<comment type="caution">
    <text evidence="5">The sequence shown here is derived from an EMBL/GenBank/DDBJ whole genome shotgun (WGS) entry which is preliminary data.</text>
</comment>
<feature type="repeat" description="PPR" evidence="3">
    <location>
        <begin position="445"/>
        <end position="479"/>
    </location>
</feature>
<dbReference type="EMBL" id="JBJXBP010000004">
    <property type="protein sequence ID" value="KAL3832867.1"/>
    <property type="molecule type" value="Genomic_DNA"/>
</dbReference>
<name>A0ABD3T945_9LAMI</name>
<dbReference type="FunFam" id="1.25.40.10:FF:000073">
    <property type="entry name" value="Pentatricopeptide repeat-containing protein chloroplastic"/>
    <property type="match status" value="1"/>
</dbReference>
<evidence type="ECO:0000256" key="3">
    <source>
        <dbReference type="PROSITE-ProRule" id="PRU00708"/>
    </source>
</evidence>
<dbReference type="PROSITE" id="PS51375">
    <property type="entry name" value="PPR"/>
    <property type="match status" value="6"/>
</dbReference>
<feature type="repeat" description="PPR" evidence="3">
    <location>
        <begin position="276"/>
        <end position="306"/>
    </location>
</feature>
<dbReference type="Gene3D" id="1.25.40.10">
    <property type="entry name" value="Tetratricopeptide repeat domain"/>
    <property type="match status" value="6"/>
</dbReference>
<evidence type="ECO:0000313" key="6">
    <source>
        <dbReference type="Proteomes" id="UP001634393"/>
    </source>
</evidence>
<dbReference type="Pfam" id="PF13041">
    <property type="entry name" value="PPR_2"/>
    <property type="match status" value="2"/>
</dbReference>
<dbReference type="InterPro" id="IPR046960">
    <property type="entry name" value="PPR_At4g14850-like_plant"/>
</dbReference>
<sequence length="883" mass="100238">MKPRNGSQYLYPSISKALISTANAKDLRKLHSLIITSGLHKYIFFSSTLICKYSQFRDPNSSLLLLRLNSVRYSVSVWSSSIRAMTHNGLCAKALDLYHEMRTLGLKPDNYTFPPVIKSCGILMNLDKGRVVHQHIIGMGMESHLYVNNALIDMYSRCDELGCARKVFEKMPEKDIVSWNSLISGYSSNGYYKEALEIYYRLRNEGIVPDSFTFSRVSLACGGLGEVEEGLKVHGLVEKIGTCRDVIVNNGLLSMYLKFDYVGNCKRIFDEMVDKDSVTWDIMIFAYCELGLYEESIRLFLEMVGGYETDILTITYVLRACGHVRDLKMGRYVHEYMVNKGYECDTLSSNILINMYAKCGYISSSIKVFENMGNKDLVSWNSLINGYVENKSYNEALELFKRMKINVQPDFLTYVAILSVCKELLNVDFIEELHCDIIKQGFDSDQILGNALIDAYAKCGKIENSMKQFENMKIRDICTWNSIIAAYARVENRMSFRMLTRMRMEGLIPDIPTLVSVMPVCSNLIAKRQGKELHGCIFKLGFESSIRIGNALIEMYSNTGNFKNSILVFEQMKSRDIISWTSLIASYGMYGEGRQAIKAFEDMKATGIIPDEIIFVAIIYACSHSCLVQEGRLFFEQMKKDYNIEPGLVHYACVVDLLARSGFLVEAEDFILSMPLKPDASIWGVLLSACRANGDLKIAERVSEQVIELNTNNPGYLILASNVFAALGRRDQVRTIRTSLKAQGIKKEPGFSWVEVKNRVYYFKASDRLFEQHEEVNELLDDLSRLMAKEGYVADVKSVVHDVEDVDKVNILCGHSERLAIAFGLLHTETGTPLLVMKNLRVCVDCHTVTKYISKIVKREILVRDGNRFHIFKDGVCSCGDHW</sequence>
<feature type="domain" description="DYW" evidence="4">
    <location>
        <begin position="791"/>
        <end position="883"/>
    </location>
</feature>
<comment type="similarity">
    <text evidence="1">Belongs to the PPR family. PCMP-H subfamily.</text>
</comment>
<dbReference type="Proteomes" id="UP001634393">
    <property type="component" value="Unassembled WGS sequence"/>
</dbReference>
<dbReference type="PANTHER" id="PTHR47926:SF533">
    <property type="entry name" value="DYW DOMAIN-CONTAINING PROTEIN"/>
    <property type="match status" value="1"/>
</dbReference>
<dbReference type="InterPro" id="IPR046848">
    <property type="entry name" value="E_motif"/>
</dbReference>
<dbReference type="FunFam" id="1.25.40.10:FF:000344">
    <property type="entry name" value="Pentatricopeptide repeat-containing protein"/>
    <property type="match status" value="1"/>
</dbReference>
<dbReference type="InterPro" id="IPR032867">
    <property type="entry name" value="DYW_dom"/>
</dbReference>
<dbReference type="AlphaFoldDB" id="A0ABD3T945"/>
<evidence type="ECO:0000313" key="5">
    <source>
        <dbReference type="EMBL" id="KAL3832867.1"/>
    </source>
</evidence>
<dbReference type="PANTHER" id="PTHR47926">
    <property type="entry name" value="PENTATRICOPEPTIDE REPEAT-CONTAINING PROTEIN"/>
    <property type="match status" value="1"/>
</dbReference>
<feature type="repeat" description="PPR" evidence="3">
    <location>
        <begin position="376"/>
        <end position="406"/>
    </location>
</feature>
<feature type="repeat" description="PPR" evidence="3">
    <location>
        <begin position="576"/>
        <end position="610"/>
    </location>
</feature>
<dbReference type="InterPro" id="IPR002885">
    <property type="entry name" value="PPR_rpt"/>
</dbReference>
<dbReference type="Pfam" id="PF01535">
    <property type="entry name" value="PPR"/>
    <property type="match status" value="6"/>
</dbReference>
<dbReference type="GO" id="GO:0016070">
    <property type="term" value="P:RNA metabolic process"/>
    <property type="evidence" value="ECO:0007669"/>
    <property type="project" value="UniProtKB-ARBA"/>
</dbReference>
<dbReference type="NCBIfam" id="TIGR00756">
    <property type="entry name" value="PPR"/>
    <property type="match status" value="5"/>
</dbReference>
<feature type="repeat" description="PPR" evidence="3">
    <location>
        <begin position="175"/>
        <end position="209"/>
    </location>
</feature>
<accession>A0ABD3T945</accession>
<keyword evidence="6" id="KW-1185">Reference proteome</keyword>
<protein>
    <recommendedName>
        <fullName evidence="4">DYW domain-containing protein</fullName>
    </recommendedName>
</protein>
<organism evidence="5 6">
    <name type="scientific">Penstemon smallii</name>
    <dbReference type="NCBI Taxonomy" id="265156"/>
    <lineage>
        <taxon>Eukaryota</taxon>
        <taxon>Viridiplantae</taxon>
        <taxon>Streptophyta</taxon>
        <taxon>Embryophyta</taxon>
        <taxon>Tracheophyta</taxon>
        <taxon>Spermatophyta</taxon>
        <taxon>Magnoliopsida</taxon>
        <taxon>eudicotyledons</taxon>
        <taxon>Gunneridae</taxon>
        <taxon>Pentapetalae</taxon>
        <taxon>asterids</taxon>
        <taxon>lamiids</taxon>
        <taxon>Lamiales</taxon>
        <taxon>Plantaginaceae</taxon>
        <taxon>Cheloneae</taxon>
        <taxon>Penstemon</taxon>
    </lineage>
</organism>
<reference evidence="5 6" key="1">
    <citation type="submission" date="2024-12" db="EMBL/GenBank/DDBJ databases">
        <title>The unique morphological basis and parallel evolutionary history of personate flowers in Penstemon.</title>
        <authorList>
            <person name="Depatie T.H."/>
            <person name="Wessinger C.A."/>
        </authorList>
    </citation>
    <scope>NUCLEOTIDE SEQUENCE [LARGE SCALE GENOMIC DNA]</scope>
    <source>
        <strain evidence="5">WTNN_2</strain>
        <tissue evidence="5">Leaf</tissue>
    </source>
</reference>
<feature type="repeat" description="PPR" evidence="3">
    <location>
        <begin position="74"/>
        <end position="108"/>
    </location>
</feature>
<proteinExistence type="inferred from homology"/>
<dbReference type="InterPro" id="IPR011990">
    <property type="entry name" value="TPR-like_helical_dom_sf"/>
</dbReference>